<evidence type="ECO:0000313" key="5">
    <source>
        <dbReference type="Proteomes" id="UP000504604"/>
    </source>
</evidence>
<name>A0A8M8V813_SESIN</name>
<evidence type="ECO:0000256" key="4">
    <source>
        <dbReference type="PROSITE-ProRule" id="PRU00282"/>
    </source>
</evidence>
<gene>
    <name evidence="6" type="primary">LOC105177641</name>
</gene>
<keyword evidence="3 4" id="KW-0472">Membrane</keyword>
<dbReference type="PROSITE" id="PS50920">
    <property type="entry name" value="SOLCAR"/>
    <property type="match status" value="1"/>
</dbReference>
<dbReference type="OrthoDB" id="1924968at2759"/>
<organism evidence="5 6">
    <name type="scientific">Sesamum indicum</name>
    <name type="common">Oriental sesame</name>
    <name type="synonym">Sesamum orientale</name>
    <dbReference type="NCBI Taxonomy" id="4182"/>
    <lineage>
        <taxon>Eukaryota</taxon>
        <taxon>Viridiplantae</taxon>
        <taxon>Streptophyta</taxon>
        <taxon>Embryophyta</taxon>
        <taxon>Tracheophyta</taxon>
        <taxon>Spermatophyta</taxon>
        <taxon>Magnoliopsida</taxon>
        <taxon>eudicotyledons</taxon>
        <taxon>Gunneridae</taxon>
        <taxon>Pentapetalae</taxon>
        <taxon>asterids</taxon>
        <taxon>lamiids</taxon>
        <taxon>Lamiales</taxon>
        <taxon>Pedaliaceae</taxon>
        <taxon>Sesamum</taxon>
    </lineage>
</organism>
<evidence type="ECO:0000256" key="2">
    <source>
        <dbReference type="ARBA" id="ARBA00022692"/>
    </source>
</evidence>
<evidence type="ECO:0000256" key="1">
    <source>
        <dbReference type="ARBA" id="ARBA00004141"/>
    </source>
</evidence>
<dbReference type="InterPro" id="IPR023395">
    <property type="entry name" value="MCP_dom_sf"/>
</dbReference>
<protein>
    <submittedName>
        <fullName evidence="6">Uncharacterized protein LOC105177641</fullName>
    </submittedName>
</protein>
<evidence type="ECO:0000313" key="6">
    <source>
        <dbReference type="RefSeq" id="XP_020554712.1"/>
    </source>
</evidence>
<dbReference type="PANTHER" id="PTHR46080">
    <property type="entry name" value="MITOCHONDRIAL SUBSTRATE CARRIER FAMILY PROTEIN J"/>
    <property type="match status" value="1"/>
</dbReference>
<keyword evidence="5" id="KW-1185">Reference proteome</keyword>
<sequence length="128" mass="13936">MVQGYSGHATYNGGLEVVRKVIKSDGIRELSRGFGLSGMTYSSSSAVRWASDGSSHRLIRKSFFELQFTCRLLDHGTGSDGKAPSQGKIVLVQAAGGIFAAATTSCIITPLDTIKTRLLKEYRRYLRC</sequence>
<feature type="repeat" description="Solcar" evidence="4">
    <location>
        <begin position="88"/>
        <end position="128"/>
    </location>
</feature>
<reference evidence="6" key="1">
    <citation type="submission" date="2025-08" db="UniProtKB">
        <authorList>
            <consortium name="RefSeq"/>
        </authorList>
    </citation>
    <scope>IDENTIFICATION</scope>
</reference>
<dbReference type="AlphaFoldDB" id="A0A8M8V813"/>
<keyword evidence="2 4" id="KW-0812">Transmembrane</keyword>
<dbReference type="Gene3D" id="1.50.40.10">
    <property type="entry name" value="Mitochondrial carrier domain"/>
    <property type="match status" value="1"/>
</dbReference>
<dbReference type="PANTHER" id="PTHR46080:SF3">
    <property type="entry name" value="MITOCHONDRIAL SUBSTRATE CARRIER FAMILY PROTEIN"/>
    <property type="match status" value="1"/>
</dbReference>
<dbReference type="GeneID" id="105177641"/>
<dbReference type="KEGG" id="sind:105177641"/>
<comment type="subcellular location">
    <subcellularLocation>
        <location evidence="1">Membrane</location>
        <topology evidence="1">Multi-pass membrane protein</topology>
    </subcellularLocation>
</comment>
<dbReference type="SUPFAM" id="SSF103506">
    <property type="entry name" value="Mitochondrial carrier"/>
    <property type="match status" value="1"/>
</dbReference>
<dbReference type="InterPro" id="IPR018108">
    <property type="entry name" value="MCP_transmembrane"/>
</dbReference>
<evidence type="ECO:0000256" key="3">
    <source>
        <dbReference type="ARBA" id="ARBA00023136"/>
    </source>
</evidence>
<dbReference type="Proteomes" id="UP000504604">
    <property type="component" value="Linkage group LG15"/>
</dbReference>
<dbReference type="RefSeq" id="XP_020554712.1">
    <property type="nucleotide sequence ID" value="XM_020699053.1"/>
</dbReference>
<accession>A0A8M8V813</accession>
<proteinExistence type="predicted"/>
<dbReference type="GO" id="GO:0016020">
    <property type="term" value="C:membrane"/>
    <property type="evidence" value="ECO:0007669"/>
    <property type="project" value="UniProtKB-SubCell"/>
</dbReference>